<sequence>MLHRYQLILEASGFSIPCEGHNPAAGFVCVRRTMAENEEEAGRRAIEDLLAEPKVVSMVQSTEERFGTSDSCKVRVDACFRIGWLRWTFSAIPQGFIFYEEGEEGE</sequence>
<evidence type="ECO:0000313" key="2">
    <source>
        <dbReference type="Proteomes" id="UP000253426"/>
    </source>
</evidence>
<comment type="caution">
    <text evidence="1">The sequence shown here is derived from an EMBL/GenBank/DDBJ whole genome shotgun (WGS) entry which is preliminary data.</text>
</comment>
<organism evidence="1 2">
    <name type="scientific">Roseimicrobium gellanilyticum</name>
    <dbReference type="NCBI Taxonomy" id="748857"/>
    <lineage>
        <taxon>Bacteria</taxon>
        <taxon>Pseudomonadati</taxon>
        <taxon>Verrucomicrobiota</taxon>
        <taxon>Verrucomicrobiia</taxon>
        <taxon>Verrucomicrobiales</taxon>
        <taxon>Verrucomicrobiaceae</taxon>
        <taxon>Roseimicrobium</taxon>
    </lineage>
</organism>
<proteinExistence type="predicted"/>
<dbReference type="RefSeq" id="WP_147263585.1">
    <property type="nucleotide sequence ID" value="NZ_QNRR01000010.1"/>
</dbReference>
<dbReference type="Proteomes" id="UP000253426">
    <property type="component" value="Unassembled WGS sequence"/>
</dbReference>
<accession>A0A366HA39</accession>
<name>A0A366HA39_9BACT</name>
<keyword evidence="2" id="KW-1185">Reference proteome</keyword>
<dbReference type="AlphaFoldDB" id="A0A366HA39"/>
<dbReference type="EMBL" id="QNRR01000010">
    <property type="protein sequence ID" value="RBP39161.1"/>
    <property type="molecule type" value="Genomic_DNA"/>
</dbReference>
<evidence type="ECO:0000313" key="1">
    <source>
        <dbReference type="EMBL" id="RBP39161.1"/>
    </source>
</evidence>
<reference evidence="1 2" key="1">
    <citation type="submission" date="2018-06" db="EMBL/GenBank/DDBJ databases">
        <title>Genomic Encyclopedia of Type Strains, Phase IV (KMG-IV): sequencing the most valuable type-strain genomes for metagenomic binning, comparative biology and taxonomic classification.</title>
        <authorList>
            <person name="Goeker M."/>
        </authorList>
    </citation>
    <scope>NUCLEOTIDE SEQUENCE [LARGE SCALE GENOMIC DNA]</scope>
    <source>
        <strain evidence="1 2">DSM 25532</strain>
    </source>
</reference>
<gene>
    <name evidence="1" type="ORF">DES53_110185</name>
</gene>
<protein>
    <submittedName>
        <fullName evidence="1">Uncharacterized protein</fullName>
    </submittedName>
</protein>